<evidence type="ECO:0000313" key="13">
    <source>
        <dbReference type="RefSeq" id="XP_015184781.1"/>
    </source>
</evidence>
<reference evidence="13" key="1">
    <citation type="submission" date="2025-08" db="UniProtKB">
        <authorList>
            <consortium name="RefSeq"/>
        </authorList>
    </citation>
    <scope>IDENTIFICATION</scope>
    <source>
        <tissue evidence="13">Whole body</tissue>
    </source>
</reference>
<keyword evidence="10" id="KW-0496">Mitochondrion</keyword>
<dbReference type="EC" id="6.3.5.-" evidence="10"/>
<dbReference type="Gene3D" id="1.10.10.410">
    <property type="match status" value="1"/>
</dbReference>
<dbReference type="InterPro" id="IPR014746">
    <property type="entry name" value="Gln_synth/guanido_kin_cat_dom"/>
</dbReference>
<dbReference type="InterPro" id="IPR023168">
    <property type="entry name" value="GatB_Yqey_C_2"/>
</dbReference>
<comment type="function">
    <text evidence="7">Allows the formation of correctly charged Asn-tRNA(Asn) or Gln-tRNA(Gln) through the transamidation of misacylated Asp-tRNA(Asn) or Glu-tRNA(Gln) in organisms which lack either or both of asparaginyl-tRNA or glutaminyl-tRNA synthetases. The reaction takes place in the presence of glutamine and ATP through an activated phospho-Asp-tRNA(Asn) or phospho-Glu-tRNA(Gln).</text>
</comment>
<evidence type="ECO:0000256" key="8">
    <source>
        <dbReference type="ARBA" id="ARBA00047380"/>
    </source>
</evidence>
<dbReference type="GeneID" id="107070762"/>
<dbReference type="NCBIfam" id="NF004014">
    <property type="entry name" value="PRK05477.1-4"/>
    <property type="match status" value="1"/>
</dbReference>
<gene>
    <name evidence="13" type="primary">LOC107070762</name>
</gene>
<feature type="domain" description="Asn/Gln amidotransferase" evidence="11">
    <location>
        <begin position="376"/>
        <end position="527"/>
    </location>
</feature>
<comment type="similarity">
    <text evidence="1 10">Belongs to the GatB/GatE family. GatB subfamily.</text>
</comment>
<comment type="function">
    <text evidence="10">Allows the formation of correctly charged Gln-tRNA(Gln) through the transamidation of misacylated Glu-tRNA(Gln) in the mitochondria. The reaction takes place in the presence of glutamine and ATP through an activated gamma-phospho-Glu-tRNA(Gln).</text>
</comment>
<protein>
    <recommendedName>
        <fullName evidence="10">Glutamyl-tRNA(Gln) amidotransferase subunit B, mitochondrial</fullName>
        <shortName evidence="10">Glu-AdT subunit B</shortName>
        <ecNumber evidence="10">6.3.5.-</ecNumber>
    </recommendedName>
</protein>
<dbReference type="InterPro" id="IPR017959">
    <property type="entry name" value="Asn/Gln-tRNA_amidoTrfase_suB/E"/>
</dbReference>
<evidence type="ECO:0000256" key="2">
    <source>
        <dbReference type="ARBA" id="ARBA00011123"/>
    </source>
</evidence>
<dbReference type="PANTHER" id="PTHR11659:SF0">
    <property type="entry name" value="GLUTAMYL-TRNA(GLN) AMIDOTRANSFERASE SUBUNIT B, MITOCHONDRIAL"/>
    <property type="match status" value="1"/>
</dbReference>
<dbReference type="SUPFAM" id="SSF89095">
    <property type="entry name" value="GatB/YqeY motif"/>
    <property type="match status" value="1"/>
</dbReference>
<keyword evidence="6 10" id="KW-0648">Protein biosynthesis</keyword>
<evidence type="ECO:0000256" key="9">
    <source>
        <dbReference type="ARBA" id="ARBA00047913"/>
    </source>
</evidence>
<dbReference type="Pfam" id="PF02934">
    <property type="entry name" value="GatB_N"/>
    <property type="match status" value="1"/>
</dbReference>
<evidence type="ECO:0000256" key="4">
    <source>
        <dbReference type="ARBA" id="ARBA00022741"/>
    </source>
</evidence>
<dbReference type="HAMAP" id="MF_00121">
    <property type="entry name" value="GatB"/>
    <property type="match status" value="1"/>
</dbReference>
<evidence type="ECO:0000256" key="6">
    <source>
        <dbReference type="ARBA" id="ARBA00022917"/>
    </source>
</evidence>
<dbReference type="RefSeq" id="XP_015184781.1">
    <property type="nucleotide sequence ID" value="XM_015329295.1"/>
</dbReference>
<comment type="catalytic activity">
    <reaction evidence="9 10">
        <text>L-glutamyl-tRNA(Gln) + L-glutamine + ATP + H2O = L-glutaminyl-tRNA(Gln) + L-glutamate + ADP + phosphate + H(+)</text>
        <dbReference type="Rhea" id="RHEA:17521"/>
        <dbReference type="Rhea" id="RHEA-COMP:9681"/>
        <dbReference type="Rhea" id="RHEA-COMP:9684"/>
        <dbReference type="ChEBI" id="CHEBI:15377"/>
        <dbReference type="ChEBI" id="CHEBI:15378"/>
        <dbReference type="ChEBI" id="CHEBI:29985"/>
        <dbReference type="ChEBI" id="CHEBI:30616"/>
        <dbReference type="ChEBI" id="CHEBI:43474"/>
        <dbReference type="ChEBI" id="CHEBI:58359"/>
        <dbReference type="ChEBI" id="CHEBI:78520"/>
        <dbReference type="ChEBI" id="CHEBI:78521"/>
        <dbReference type="ChEBI" id="CHEBI:456216"/>
    </reaction>
</comment>
<proteinExistence type="inferred from homology"/>
<evidence type="ECO:0000256" key="5">
    <source>
        <dbReference type="ARBA" id="ARBA00022840"/>
    </source>
</evidence>
<comment type="subunit">
    <text evidence="2">Heterotrimer of A, B and C subunits.</text>
</comment>
<name>A0ABM1IX44_POLDO</name>
<comment type="catalytic activity">
    <reaction evidence="8">
        <text>L-aspartyl-tRNA(Asn) + L-glutamine + ATP + H2O = L-asparaginyl-tRNA(Asn) + L-glutamate + ADP + phosphate + 2 H(+)</text>
        <dbReference type="Rhea" id="RHEA:14513"/>
        <dbReference type="Rhea" id="RHEA-COMP:9674"/>
        <dbReference type="Rhea" id="RHEA-COMP:9677"/>
        <dbReference type="ChEBI" id="CHEBI:15377"/>
        <dbReference type="ChEBI" id="CHEBI:15378"/>
        <dbReference type="ChEBI" id="CHEBI:29985"/>
        <dbReference type="ChEBI" id="CHEBI:30616"/>
        <dbReference type="ChEBI" id="CHEBI:43474"/>
        <dbReference type="ChEBI" id="CHEBI:58359"/>
        <dbReference type="ChEBI" id="CHEBI:78515"/>
        <dbReference type="ChEBI" id="CHEBI:78516"/>
        <dbReference type="ChEBI" id="CHEBI:456216"/>
    </reaction>
</comment>
<comment type="subunit">
    <text evidence="10">Subunit of the heterotrimeric GatCAB amidotransferase (AdT) complex, composed of A, B and C subunits.</text>
</comment>
<evidence type="ECO:0000256" key="1">
    <source>
        <dbReference type="ARBA" id="ARBA00005306"/>
    </source>
</evidence>
<dbReference type="NCBIfam" id="TIGR00133">
    <property type="entry name" value="gatB"/>
    <property type="match status" value="1"/>
</dbReference>
<evidence type="ECO:0000256" key="7">
    <source>
        <dbReference type="ARBA" id="ARBA00024799"/>
    </source>
</evidence>
<keyword evidence="5 10" id="KW-0067">ATP-binding</keyword>
<dbReference type="InterPro" id="IPR042114">
    <property type="entry name" value="GatB_C_1"/>
</dbReference>
<dbReference type="SUPFAM" id="SSF55931">
    <property type="entry name" value="Glutamine synthetase/guanido kinase"/>
    <property type="match status" value="1"/>
</dbReference>
<dbReference type="PANTHER" id="PTHR11659">
    <property type="entry name" value="GLUTAMYL-TRNA GLN AMIDOTRANSFERASE SUBUNIT B MITOCHONDRIAL AND PROKARYOTIC PET112-RELATED"/>
    <property type="match status" value="1"/>
</dbReference>
<keyword evidence="4 10" id="KW-0547">Nucleotide-binding</keyword>
<evidence type="ECO:0000256" key="3">
    <source>
        <dbReference type="ARBA" id="ARBA00022598"/>
    </source>
</evidence>
<dbReference type="Gene3D" id="1.10.150.380">
    <property type="entry name" value="GatB domain, N-terminal subdomain"/>
    <property type="match status" value="1"/>
</dbReference>
<accession>A0ABM1IX44</accession>
<keyword evidence="12" id="KW-1185">Reference proteome</keyword>
<evidence type="ECO:0000256" key="10">
    <source>
        <dbReference type="HAMAP-Rule" id="MF_03147"/>
    </source>
</evidence>
<evidence type="ECO:0000259" key="11">
    <source>
        <dbReference type="SMART" id="SM00845"/>
    </source>
</evidence>
<evidence type="ECO:0000313" key="12">
    <source>
        <dbReference type="Proteomes" id="UP000694924"/>
    </source>
</evidence>
<organism evidence="12 13">
    <name type="scientific">Polistes dominula</name>
    <name type="common">European paper wasp</name>
    <name type="synonym">Vespa dominula</name>
    <dbReference type="NCBI Taxonomy" id="743375"/>
    <lineage>
        <taxon>Eukaryota</taxon>
        <taxon>Metazoa</taxon>
        <taxon>Ecdysozoa</taxon>
        <taxon>Arthropoda</taxon>
        <taxon>Hexapoda</taxon>
        <taxon>Insecta</taxon>
        <taxon>Pterygota</taxon>
        <taxon>Neoptera</taxon>
        <taxon>Endopterygota</taxon>
        <taxon>Hymenoptera</taxon>
        <taxon>Apocrita</taxon>
        <taxon>Aculeata</taxon>
        <taxon>Vespoidea</taxon>
        <taxon>Vespidae</taxon>
        <taxon>Polistinae</taxon>
        <taxon>Polistini</taxon>
        <taxon>Polistes</taxon>
    </lineage>
</organism>
<dbReference type="Proteomes" id="UP000694924">
    <property type="component" value="Unplaced"/>
</dbReference>
<sequence length="529" mass="60358">MNVTFKSRQILITCQQNAIIRFPRIYLSTQEHVIKKKWKPTIGLEIHAQIATNSKLFSPASTKFQKPVNSSVSFFDCATPGTMPVLNRKCVEAGVTTALALSCTLNEISIFERKHYFYPDLPAGYQITQCKQPLASNGELHFLVENPKVCKEPYAKVSKIKQIQLEQDSGRSFHDESIGRNLIDLNRAGVPLMELVFEPDLNDEEEAAAAVKELVNIFRILGTCSCKMEEGAFRIDANVSVSSDDNLGVRTELKNIAHARAVASAIKYEINRQILLLQCGKPVINETRAWDSVNKKTVTLREKEEKQDYRFMPETDLLPLRICLENTNNKYNLVDVATLKKQLPELPIEKRRKLKEKYNLKERLILQLSNELEYLELFFIVIEGNKNLDPNVAANFIINTLQLFLNSNEINFDYCKDKIEHISELIDLLQSEQINVATAIKVLKYLNENLDKSPSQLAKENNWILINDENELEIICKKIIEENPKIAKKYAIGKKKKEFKTLLGKVAQTTNERANMKKVASILNRLITS</sequence>
<comment type="subcellular location">
    <subcellularLocation>
        <location evidence="10">Mitochondrion</location>
    </subcellularLocation>
</comment>
<dbReference type="Pfam" id="PF02637">
    <property type="entry name" value="GatB_Yqey"/>
    <property type="match status" value="1"/>
</dbReference>
<dbReference type="InterPro" id="IPR004413">
    <property type="entry name" value="GatB"/>
</dbReference>
<dbReference type="SMART" id="SM00845">
    <property type="entry name" value="GatB_Yqey"/>
    <property type="match status" value="1"/>
</dbReference>
<dbReference type="InterPro" id="IPR003789">
    <property type="entry name" value="Asn/Gln_tRNA_amidoTrase-B-like"/>
</dbReference>
<dbReference type="NCBIfam" id="NF004012">
    <property type="entry name" value="PRK05477.1-2"/>
    <property type="match status" value="1"/>
</dbReference>
<keyword evidence="3 10" id="KW-0436">Ligase</keyword>
<dbReference type="InterPro" id="IPR018027">
    <property type="entry name" value="Asn/Gln_amidotransferase"/>
</dbReference>
<dbReference type="InterPro" id="IPR006075">
    <property type="entry name" value="Asn/Gln-tRNA_Trfase_suB/E_cat"/>
</dbReference>